<dbReference type="SUPFAM" id="SSF52058">
    <property type="entry name" value="L domain-like"/>
    <property type="match status" value="1"/>
</dbReference>
<dbReference type="EMBL" id="CAKOAT010998002">
    <property type="protein sequence ID" value="CAH8392704.1"/>
    <property type="molecule type" value="Genomic_DNA"/>
</dbReference>
<accession>A0ABC8M936</accession>
<gene>
    <name evidence="1" type="ORF">ERUC_LOCUS45187</name>
</gene>
<comment type="caution">
    <text evidence="1">The sequence shown here is derived from an EMBL/GenBank/DDBJ whole genome shotgun (WGS) entry which is preliminary data.</text>
</comment>
<protein>
    <submittedName>
        <fullName evidence="1">Uncharacterized protein</fullName>
    </submittedName>
</protein>
<name>A0ABC8M936_ERUVS</name>
<reference evidence="1 2" key="1">
    <citation type="submission" date="2022-03" db="EMBL/GenBank/DDBJ databases">
        <authorList>
            <person name="Macdonald S."/>
            <person name="Ahmed S."/>
            <person name="Newling K."/>
        </authorList>
    </citation>
    <scope>NUCLEOTIDE SEQUENCE [LARGE SCALE GENOMIC DNA]</scope>
</reference>
<organism evidence="1 2">
    <name type="scientific">Eruca vesicaria subsp. sativa</name>
    <name type="common">Garden rocket</name>
    <name type="synonym">Eruca sativa</name>
    <dbReference type="NCBI Taxonomy" id="29727"/>
    <lineage>
        <taxon>Eukaryota</taxon>
        <taxon>Viridiplantae</taxon>
        <taxon>Streptophyta</taxon>
        <taxon>Embryophyta</taxon>
        <taxon>Tracheophyta</taxon>
        <taxon>Spermatophyta</taxon>
        <taxon>Magnoliopsida</taxon>
        <taxon>eudicotyledons</taxon>
        <taxon>Gunneridae</taxon>
        <taxon>Pentapetalae</taxon>
        <taxon>rosids</taxon>
        <taxon>malvids</taxon>
        <taxon>Brassicales</taxon>
        <taxon>Brassicaceae</taxon>
        <taxon>Brassiceae</taxon>
        <taxon>Eruca</taxon>
    </lineage>
</organism>
<dbReference type="Gene3D" id="3.80.10.10">
    <property type="entry name" value="Ribonuclease Inhibitor"/>
    <property type="match status" value="1"/>
</dbReference>
<dbReference type="InterPro" id="IPR032675">
    <property type="entry name" value="LRR_dom_sf"/>
</dbReference>
<keyword evidence="2" id="KW-1185">Reference proteome</keyword>
<dbReference type="Proteomes" id="UP001642260">
    <property type="component" value="Unassembled WGS sequence"/>
</dbReference>
<sequence length="311" mass="35337">MGCDQLRKLPDISGTITELGITDTLLDEFNESIRHWSCLQLLYISGSVTPYQRSFLALILDGSGADFERIPDCIKDLYGLEDLIIYGCPKLASLPELPRSLTGLMVRKCESLETLVPFPFDSQIEYLFFPDCFKLGREAKRVITQRSWQACPPGRSIPSEFSDKAIGNFLAICSNAYRVKICLVLSPNQEMKELNGRKLMWRISINGCLKENCIFLLPFTIQSEHLSIFHSEILREDRQLEQYSEILFEFSASSKDIKIIECGVQILKNKTNSKQLLEDEDRSLSEKSFEKDASGVEIIEDSRGSLEYDAS</sequence>
<evidence type="ECO:0000313" key="1">
    <source>
        <dbReference type="EMBL" id="CAH8392704.1"/>
    </source>
</evidence>
<dbReference type="AlphaFoldDB" id="A0ABC8M936"/>
<proteinExistence type="predicted"/>
<evidence type="ECO:0000313" key="2">
    <source>
        <dbReference type="Proteomes" id="UP001642260"/>
    </source>
</evidence>